<dbReference type="Pfam" id="PF14555">
    <property type="entry name" value="UBA_4"/>
    <property type="match status" value="1"/>
</dbReference>
<evidence type="ECO:0000256" key="9">
    <source>
        <dbReference type="ARBA" id="ARBA00022842"/>
    </source>
</evidence>
<gene>
    <name evidence="15" type="ORF">E1301_Tti012607</name>
</gene>
<dbReference type="FunFam" id="3.60.10.10:FF:000024">
    <property type="entry name" value="Tyrosyl-DNA phosphodiesterase 2"/>
    <property type="match status" value="1"/>
</dbReference>
<dbReference type="InterPro" id="IPR009060">
    <property type="entry name" value="UBA-like_sf"/>
</dbReference>
<keyword evidence="8" id="KW-0378">Hydrolase</keyword>
<keyword evidence="11" id="KW-0539">Nucleus</keyword>
<evidence type="ECO:0000256" key="6">
    <source>
        <dbReference type="ARBA" id="ARBA00022723"/>
    </source>
</evidence>
<dbReference type="PANTHER" id="PTHR15822">
    <property type="entry name" value="TRAF AND TNF RECEPTOR-ASSOCIATED PROTEIN"/>
    <property type="match status" value="1"/>
</dbReference>
<dbReference type="GO" id="GO:0005737">
    <property type="term" value="C:cytoplasm"/>
    <property type="evidence" value="ECO:0007669"/>
    <property type="project" value="TreeGrafter"/>
</dbReference>
<evidence type="ECO:0000313" key="15">
    <source>
        <dbReference type="EMBL" id="KAA0710525.1"/>
    </source>
</evidence>
<keyword evidence="16" id="KW-1185">Reference proteome</keyword>
<dbReference type="Gene3D" id="1.10.8.10">
    <property type="entry name" value="DNA helicase RuvA subunit, C-terminal domain"/>
    <property type="match status" value="1"/>
</dbReference>
<dbReference type="GO" id="GO:0070260">
    <property type="term" value="F:5'-tyrosyl-DNA phosphodiesterase activity"/>
    <property type="evidence" value="ECO:0007669"/>
    <property type="project" value="TreeGrafter"/>
</dbReference>
<evidence type="ECO:0000256" key="3">
    <source>
        <dbReference type="ARBA" id="ARBA00004322"/>
    </source>
</evidence>
<dbReference type="GO" id="GO:0006302">
    <property type="term" value="P:double-strand break repair"/>
    <property type="evidence" value="ECO:0007669"/>
    <property type="project" value="TreeGrafter"/>
</dbReference>
<comment type="cofactor">
    <cofactor evidence="1">
        <name>Mn(2+)</name>
        <dbReference type="ChEBI" id="CHEBI:29035"/>
    </cofactor>
</comment>
<keyword evidence="9" id="KW-0460">Magnesium</keyword>
<evidence type="ECO:0000256" key="10">
    <source>
        <dbReference type="ARBA" id="ARBA00023204"/>
    </source>
</evidence>
<accession>A0A5A9NMJ2</accession>
<evidence type="ECO:0000259" key="14">
    <source>
        <dbReference type="Pfam" id="PF03372"/>
    </source>
</evidence>
<feature type="region of interest" description="Disordered" evidence="13">
    <location>
        <begin position="116"/>
        <end position="140"/>
    </location>
</feature>
<dbReference type="CDD" id="cd14344">
    <property type="entry name" value="UBA_TYDP2"/>
    <property type="match status" value="1"/>
</dbReference>
<evidence type="ECO:0000256" key="4">
    <source>
        <dbReference type="ARBA" id="ARBA00017870"/>
    </source>
</evidence>
<comment type="cofactor">
    <cofactor evidence="2">
        <name>Mg(2+)</name>
        <dbReference type="ChEBI" id="CHEBI:18420"/>
    </cofactor>
</comment>
<evidence type="ECO:0000256" key="13">
    <source>
        <dbReference type="SAM" id="MobiDB-lite"/>
    </source>
</evidence>
<dbReference type="AlphaFoldDB" id="A0A5A9NMJ2"/>
<organism evidence="15 16">
    <name type="scientific">Triplophysa tibetana</name>
    <dbReference type="NCBI Taxonomy" id="1572043"/>
    <lineage>
        <taxon>Eukaryota</taxon>
        <taxon>Metazoa</taxon>
        <taxon>Chordata</taxon>
        <taxon>Craniata</taxon>
        <taxon>Vertebrata</taxon>
        <taxon>Euteleostomi</taxon>
        <taxon>Actinopterygii</taxon>
        <taxon>Neopterygii</taxon>
        <taxon>Teleostei</taxon>
        <taxon>Ostariophysi</taxon>
        <taxon>Cypriniformes</taxon>
        <taxon>Nemacheilidae</taxon>
        <taxon>Triplophysa</taxon>
    </lineage>
</organism>
<evidence type="ECO:0000256" key="1">
    <source>
        <dbReference type="ARBA" id="ARBA00001936"/>
    </source>
</evidence>
<keyword evidence="10" id="KW-0234">DNA repair</keyword>
<protein>
    <recommendedName>
        <fullName evidence="4">Tyrosyl-DNA phosphodiesterase 2</fullName>
    </recommendedName>
    <alternativeName>
        <fullName evidence="12">5'-tyrosyl-DNA phosphodiesterase</fullName>
    </alternativeName>
</protein>
<feature type="compositionally biased region" description="Polar residues" evidence="13">
    <location>
        <begin position="117"/>
        <end position="134"/>
    </location>
</feature>
<sequence length="389" mass="44106">MSKTVMSVGHIDKQMSDLEEKRRNLCDHFAFVSGSDSAVAQCYLSENDWDVERALNSFFEAHMDSEFDVEEAEETKNESGTKRKELDSPATADTSGTKKLKSDKMNCIDLTADEPSCSRNVNSKESQAESNSRSQSDDGDSKLSFISWNVDGLDTINLAERARGLCSYLALYTPDVVFLQELIPAYIQYLKKRAVSYLFVEGSDDGYFTGIMLKKSRVKLLESDIISYPTTQMMRNLIVAKVTFLGRKLYLMTSHLESCKNQSEERMKQLRVVLQKIIQSPDDVTVLFGGDTNLRDSEVVKVGGLPQGVCDVWEQLGKQEHCRYTWDTKANSNKSLPYVSRCRFDRIYLRSAKTGPKFIPDHMVLVGMEKLDCSRYTSDHWGIYCTLNT</sequence>
<dbReference type="Proteomes" id="UP000324632">
    <property type="component" value="Chromosome 16"/>
</dbReference>
<feature type="domain" description="Endonuclease/exonuclease/phosphatase" evidence="14">
    <location>
        <begin position="146"/>
        <end position="380"/>
    </location>
</feature>
<comment type="subcellular location">
    <subcellularLocation>
        <location evidence="3">Nucleus</location>
        <location evidence="3">PML body</location>
    </subcellularLocation>
</comment>
<evidence type="ECO:0000256" key="12">
    <source>
        <dbReference type="ARBA" id="ARBA00031304"/>
    </source>
</evidence>
<keyword evidence="6" id="KW-0479">Metal-binding</keyword>
<dbReference type="InterPro" id="IPR005135">
    <property type="entry name" value="Endo/exonuclease/phosphatase"/>
</dbReference>
<dbReference type="GO" id="GO:0003697">
    <property type="term" value="F:single-stranded DNA binding"/>
    <property type="evidence" value="ECO:0007669"/>
    <property type="project" value="TreeGrafter"/>
</dbReference>
<dbReference type="SUPFAM" id="SSF56219">
    <property type="entry name" value="DNase I-like"/>
    <property type="match status" value="1"/>
</dbReference>
<name>A0A5A9NMJ2_9TELE</name>
<evidence type="ECO:0000313" key="16">
    <source>
        <dbReference type="Proteomes" id="UP000324632"/>
    </source>
</evidence>
<evidence type="ECO:0000256" key="5">
    <source>
        <dbReference type="ARBA" id="ARBA00022722"/>
    </source>
</evidence>
<dbReference type="GO" id="GO:0046872">
    <property type="term" value="F:metal ion binding"/>
    <property type="evidence" value="ECO:0007669"/>
    <property type="project" value="UniProtKB-KW"/>
</dbReference>
<dbReference type="GO" id="GO:0016605">
    <property type="term" value="C:PML body"/>
    <property type="evidence" value="ECO:0007669"/>
    <property type="project" value="UniProtKB-SubCell"/>
</dbReference>
<dbReference type="CDD" id="cd09080">
    <property type="entry name" value="TDP2"/>
    <property type="match status" value="1"/>
</dbReference>
<evidence type="ECO:0000256" key="2">
    <source>
        <dbReference type="ARBA" id="ARBA00001946"/>
    </source>
</evidence>
<dbReference type="Pfam" id="PF03372">
    <property type="entry name" value="Exo_endo_phos"/>
    <property type="match status" value="1"/>
</dbReference>
<feature type="region of interest" description="Disordered" evidence="13">
    <location>
        <begin position="66"/>
        <end position="98"/>
    </location>
</feature>
<dbReference type="SUPFAM" id="SSF46934">
    <property type="entry name" value="UBA-like"/>
    <property type="match status" value="1"/>
</dbReference>
<dbReference type="GO" id="GO:0004518">
    <property type="term" value="F:nuclease activity"/>
    <property type="evidence" value="ECO:0007669"/>
    <property type="project" value="UniProtKB-KW"/>
</dbReference>
<evidence type="ECO:0000256" key="8">
    <source>
        <dbReference type="ARBA" id="ARBA00022801"/>
    </source>
</evidence>
<evidence type="ECO:0000256" key="7">
    <source>
        <dbReference type="ARBA" id="ARBA00022763"/>
    </source>
</evidence>
<dbReference type="PANTHER" id="PTHR15822:SF4">
    <property type="entry name" value="TYROSYL-DNA PHOSPHODIESTERASE 2"/>
    <property type="match status" value="1"/>
</dbReference>
<proteinExistence type="predicted"/>
<reference evidence="15 16" key="1">
    <citation type="journal article" date="2019" name="Mol. Ecol. Resour.">
        <title>Chromosome-level genome assembly of Triplophysa tibetana, a fish adapted to the harsh high-altitude environment of the Tibetan Plateau.</title>
        <authorList>
            <person name="Yang X."/>
            <person name="Liu H."/>
            <person name="Ma Z."/>
            <person name="Zou Y."/>
            <person name="Zou M."/>
            <person name="Mao Y."/>
            <person name="Li X."/>
            <person name="Wang H."/>
            <person name="Chen T."/>
            <person name="Wang W."/>
            <person name="Yang R."/>
        </authorList>
    </citation>
    <scope>NUCLEOTIDE SEQUENCE [LARGE SCALE GENOMIC DNA]</scope>
    <source>
        <strain evidence="15">TTIB1903HZAU</strain>
        <tissue evidence="15">Muscle</tissue>
    </source>
</reference>
<comment type="caution">
    <text evidence="15">The sequence shown here is derived from an EMBL/GenBank/DDBJ whole genome shotgun (WGS) entry which is preliminary data.</text>
</comment>
<dbReference type="InterPro" id="IPR036691">
    <property type="entry name" value="Endo/exonu/phosph_ase_sf"/>
</dbReference>
<keyword evidence="7" id="KW-0227">DNA damage</keyword>
<keyword evidence="5" id="KW-0540">Nuclease</keyword>
<dbReference type="InterPro" id="IPR051547">
    <property type="entry name" value="TDP2-like"/>
</dbReference>
<dbReference type="EMBL" id="SOYY01000016">
    <property type="protein sequence ID" value="KAA0710525.1"/>
    <property type="molecule type" value="Genomic_DNA"/>
</dbReference>
<dbReference type="Gene3D" id="3.60.10.10">
    <property type="entry name" value="Endonuclease/exonuclease/phosphatase"/>
    <property type="match status" value="1"/>
</dbReference>
<evidence type="ECO:0000256" key="11">
    <source>
        <dbReference type="ARBA" id="ARBA00023242"/>
    </source>
</evidence>
<feature type="compositionally biased region" description="Basic and acidic residues" evidence="13">
    <location>
        <begin position="74"/>
        <end position="87"/>
    </location>
</feature>
<dbReference type="OrthoDB" id="9975959at2759"/>